<dbReference type="EMBL" id="NEVU01000002">
    <property type="protein sequence ID" value="OZI74664.1"/>
    <property type="molecule type" value="Genomic_DNA"/>
</dbReference>
<keyword evidence="6" id="KW-0547">Nucleotide-binding</keyword>
<dbReference type="RefSeq" id="WP_094812515.1">
    <property type="nucleotide sequence ID" value="NZ_NEVU01000002.1"/>
</dbReference>
<dbReference type="Pfam" id="PF00448">
    <property type="entry name" value="SRP54"/>
    <property type="match status" value="1"/>
</dbReference>
<evidence type="ECO:0000256" key="8">
    <source>
        <dbReference type="ARBA" id="ARBA00022927"/>
    </source>
</evidence>
<dbReference type="AlphaFoldDB" id="A0A261VKJ0"/>
<dbReference type="GO" id="GO:0005886">
    <property type="term" value="C:plasma membrane"/>
    <property type="evidence" value="ECO:0007669"/>
    <property type="project" value="UniProtKB-SubCell"/>
</dbReference>
<dbReference type="NCBIfam" id="NF011312">
    <property type="entry name" value="PRK14723.1"/>
    <property type="match status" value="1"/>
</dbReference>
<reference evidence="18" key="1">
    <citation type="submission" date="2017-05" db="EMBL/GenBank/DDBJ databases">
        <title>Complete and WGS of Bordetella genogroups.</title>
        <authorList>
            <person name="Spilker T."/>
            <person name="Lipuma J."/>
        </authorList>
    </citation>
    <scope>NUCLEOTIDE SEQUENCE [LARGE SCALE GENOMIC DNA]</scope>
    <source>
        <strain evidence="18">AU6712</strain>
    </source>
</reference>
<dbReference type="SUPFAM" id="SSF52540">
    <property type="entry name" value="P-loop containing nucleoside triphosphate hydrolases"/>
    <property type="match status" value="2"/>
</dbReference>
<feature type="domain" description="SRP54-type proteins GTP-binding" evidence="16">
    <location>
        <begin position="233"/>
        <end position="428"/>
    </location>
</feature>
<dbReference type="GO" id="GO:0006614">
    <property type="term" value="P:SRP-dependent cotranslational protein targeting to membrane"/>
    <property type="evidence" value="ECO:0007669"/>
    <property type="project" value="UniProtKB-UniRule"/>
</dbReference>
<evidence type="ECO:0000256" key="4">
    <source>
        <dbReference type="ARBA" id="ARBA00022448"/>
    </source>
</evidence>
<keyword evidence="7" id="KW-1005">Bacterial flagellum biogenesis</keyword>
<comment type="caution">
    <text evidence="17">The sequence shown here is derived from an EMBL/GenBank/DDBJ whole genome shotgun (WGS) entry which is preliminary data.</text>
</comment>
<dbReference type="Gene3D" id="3.40.50.300">
    <property type="entry name" value="P-loop containing nucleotide triphosphate hydrolases"/>
    <property type="match status" value="1"/>
</dbReference>
<evidence type="ECO:0000259" key="15">
    <source>
        <dbReference type="SMART" id="SM00382"/>
    </source>
</evidence>
<keyword evidence="10" id="KW-0472">Membrane</keyword>
<keyword evidence="9" id="KW-0342">GTP-binding</keyword>
<comment type="subcellular location">
    <subcellularLocation>
        <location evidence="1">Cell membrane</location>
        <topology evidence="1">Peripheral membrane protein</topology>
        <orientation evidence="1">Cytoplasmic side</orientation>
    </subcellularLocation>
</comment>
<evidence type="ECO:0000256" key="2">
    <source>
        <dbReference type="ARBA" id="ARBA00008531"/>
    </source>
</evidence>
<evidence type="ECO:0000256" key="14">
    <source>
        <dbReference type="SAM" id="MobiDB-lite"/>
    </source>
</evidence>
<evidence type="ECO:0000256" key="10">
    <source>
        <dbReference type="ARBA" id="ARBA00023136"/>
    </source>
</evidence>
<gene>
    <name evidence="17" type="ORF">CAL22_09420</name>
</gene>
<dbReference type="Proteomes" id="UP000216429">
    <property type="component" value="Unassembled WGS sequence"/>
</dbReference>
<dbReference type="PANTHER" id="PTHR43134">
    <property type="entry name" value="SIGNAL RECOGNITION PARTICLE RECEPTOR SUBUNIT ALPHA"/>
    <property type="match status" value="1"/>
</dbReference>
<keyword evidence="17" id="KW-0969">Cilium</keyword>
<dbReference type="SMART" id="SM00382">
    <property type="entry name" value="AAA"/>
    <property type="match status" value="1"/>
</dbReference>
<feature type="domain" description="AAA+ ATPase" evidence="15">
    <location>
        <begin position="232"/>
        <end position="405"/>
    </location>
</feature>
<keyword evidence="5" id="KW-1003">Cell membrane</keyword>
<keyword evidence="11" id="KW-1006">Bacterial flagellum protein export</keyword>
<dbReference type="FunFam" id="3.40.50.300:FF:000695">
    <property type="entry name" value="Flagellar biosynthesis regulator FlhF"/>
    <property type="match status" value="1"/>
</dbReference>
<keyword evidence="17" id="KW-0282">Flagellum</keyword>
<dbReference type="InterPro" id="IPR003593">
    <property type="entry name" value="AAA+_ATPase"/>
</dbReference>
<evidence type="ECO:0000256" key="5">
    <source>
        <dbReference type="ARBA" id="ARBA00022475"/>
    </source>
</evidence>
<dbReference type="CDD" id="cd17873">
    <property type="entry name" value="FlhF"/>
    <property type="match status" value="1"/>
</dbReference>
<feature type="region of interest" description="Disordered" evidence="14">
    <location>
        <begin position="121"/>
        <end position="140"/>
    </location>
</feature>
<evidence type="ECO:0000256" key="12">
    <source>
        <dbReference type="ARBA" id="ARBA00025337"/>
    </source>
</evidence>
<evidence type="ECO:0000256" key="11">
    <source>
        <dbReference type="ARBA" id="ARBA00023225"/>
    </source>
</evidence>
<dbReference type="InterPro" id="IPR027417">
    <property type="entry name" value="P-loop_NTPase"/>
</dbReference>
<evidence type="ECO:0000256" key="9">
    <source>
        <dbReference type="ARBA" id="ARBA00023134"/>
    </source>
</evidence>
<evidence type="ECO:0000256" key="13">
    <source>
        <dbReference type="NCBIfam" id="TIGR03499"/>
    </source>
</evidence>
<dbReference type="Gene3D" id="1.20.120.1380">
    <property type="entry name" value="Flagellar FlhF biosynthesis protein, N domain"/>
    <property type="match status" value="1"/>
</dbReference>
<comment type="similarity">
    <text evidence="2">Belongs to the GTP-binding SRP family.</text>
</comment>
<dbReference type="SMART" id="SM00962">
    <property type="entry name" value="SRP54"/>
    <property type="match status" value="1"/>
</dbReference>
<dbReference type="InterPro" id="IPR047040">
    <property type="entry name" value="FlhF__GTPase_dom"/>
</dbReference>
<evidence type="ECO:0000313" key="18">
    <source>
        <dbReference type="Proteomes" id="UP000216429"/>
    </source>
</evidence>
<dbReference type="InterPro" id="IPR020006">
    <property type="entry name" value="FlhF"/>
</dbReference>
<dbReference type="InterPro" id="IPR000897">
    <property type="entry name" value="SRP54_GTPase_dom"/>
</dbReference>
<dbReference type="OrthoDB" id="9778554at2"/>
<keyword evidence="18" id="KW-1185">Reference proteome</keyword>
<dbReference type="GO" id="GO:0005525">
    <property type="term" value="F:GTP binding"/>
    <property type="evidence" value="ECO:0007669"/>
    <property type="project" value="UniProtKB-UniRule"/>
</dbReference>
<keyword evidence="8" id="KW-0653">Protein transport</keyword>
<evidence type="ECO:0000256" key="6">
    <source>
        <dbReference type="ARBA" id="ARBA00022741"/>
    </source>
</evidence>
<proteinExistence type="inferred from homology"/>
<feature type="region of interest" description="Disordered" evidence="14">
    <location>
        <begin position="49"/>
        <end position="78"/>
    </location>
</feature>
<name>A0A261VKJ0_9BORD</name>
<protein>
    <recommendedName>
        <fullName evidence="3 13">Flagellar biosynthesis protein FlhF</fullName>
    </recommendedName>
</protein>
<sequence length="810" mass="85568">MKIHRFIGANTRDVMRQVREALGDDALIVSNRKVEQGVEVLATLESELPAQTEAPPAGGSGAPLPRPQPPAPASVSARPDSFLATRSAAAYGAALTAADAGAAEEGVPAAAMRTAPPVESMARLPDAPMPGAAASLPDAGPPSVHAAIDALRGTLESRMDGLLWGARKPAREPVNASLFRVLLEAGFSMPLVRALLERLPPELDAARARDWARNELLTHLPVLRDEGAFLAAGGVLALVGPTGVGKTTTLAKLAARCVAREGREQVAMLTTDNFRIGALEQLQIYGRLMGVPTRSVRDAAELQQALGELGSRKIILIDTTGISQRDRNVAQQAALLCSGGRQVRRLLVLNAASQGDTLDEVAHAYRHGVGEDVVGCIITKLDEATRLGPALDTAIRHRLPIHYISNGQKVPEHLVPAQAQPLVDHALASLQRPLYAPSEADLAGLWQNVGKDPGLQRRLLVAAMQPAGGEAAVDEALDWLGRDPACKLGRVMWRAIARAPAADAVREQALATLRREFPAQCGQFLLAVHGKSALKGAGLPGGHLHTTLMLSDRGAALAAPAQHLVLPHGNLNTLGLDPQSPLEPMLARAAWLNEALADVPRVQVFELGTAGLHQALSDAGERWLARCPGGQRVVHDECPTTLNAVARSLGYVPAGELAGGDTLWACGTQLLLPARAAEQTVLRMIGARVVDAHSGEVKAQYFGLSNLTAEQADAATVAGWLVHQERVKTAFRYIPHAWAALPRVHGVDALRAQALLAAQLAAACWQLSQAESACACLGGLIGAAERKMPSRLLPVALLKMYALLEMAQEH</sequence>
<accession>A0A261VKJ0</accession>
<evidence type="ECO:0000256" key="3">
    <source>
        <dbReference type="ARBA" id="ARBA00014919"/>
    </source>
</evidence>
<evidence type="ECO:0000256" key="1">
    <source>
        <dbReference type="ARBA" id="ARBA00004413"/>
    </source>
</evidence>
<evidence type="ECO:0000313" key="17">
    <source>
        <dbReference type="EMBL" id="OZI74664.1"/>
    </source>
</evidence>
<evidence type="ECO:0000256" key="7">
    <source>
        <dbReference type="ARBA" id="ARBA00022795"/>
    </source>
</evidence>
<comment type="function">
    <text evidence="12">Necessary for flagellar biosynthesis. May be involved in translocation of the flagellum.</text>
</comment>
<dbReference type="GO" id="GO:0044781">
    <property type="term" value="P:bacterial-type flagellum organization"/>
    <property type="evidence" value="ECO:0007669"/>
    <property type="project" value="UniProtKB-UniRule"/>
</dbReference>
<evidence type="ECO:0000259" key="16">
    <source>
        <dbReference type="SMART" id="SM00962"/>
    </source>
</evidence>
<keyword evidence="4" id="KW-0813">Transport</keyword>
<dbReference type="GO" id="GO:0003924">
    <property type="term" value="F:GTPase activity"/>
    <property type="evidence" value="ECO:0007669"/>
    <property type="project" value="UniProtKB-UniRule"/>
</dbReference>
<dbReference type="NCBIfam" id="TIGR03499">
    <property type="entry name" value="FlhF"/>
    <property type="match status" value="1"/>
</dbReference>
<keyword evidence="17" id="KW-0966">Cell projection</keyword>
<dbReference type="PANTHER" id="PTHR43134:SF3">
    <property type="entry name" value="FLAGELLAR BIOSYNTHESIS PROTEIN FLHF"/>
    <property type="match status" value="1"/>
</dbReference>
<organism evidence="17 18">
    <name type="scientific">Bordetella genomosp. 12</name>
    <dbReference type="NCBI Taxonomy" id="463035"/>
    <lineage>
        <taxon>Bacteria</taxon>
        <taxon>Pseudomonadati</taxon>
        <taxon>Pseudomonadota</taxon>
        <taxon>Betaproteobacteria</taxon>
        <taxon>Burkholderiales</taxon>
        <taxon>Alcaligenaceae</taxon>
        <taxon>Bordetella</taxon>
    </lineage>
</organism>
<dbReference type="GO" id="GO:0015031">
    <property type="term" value="P:protein transport"/>
    <property type="evidence" value="ECO:0007669"/>
    <property type="project" value="UniProtKB-KW"/>
</dbReference>
<dbReference type="GO" id="GO:0005047">
    <property type="term" value="F:signal recognition particle binding"/>
    <property type="evidence" value="ECO:0007669"/>
    <property type="project" value="TreeGrafter"/>
</dbReference>